<proteinExistence type="predicted"/>
<dbReference type="GO" id="GO:0005524">
    <property type="term" value="F:ATP binding"/>
    <property type="evidence" value="ECO:0007669"/>
    <property type="project" value="UniProtKB-UniRule"/>
</dbReference>
<dbReference type="Gene3D" id="1.10.510.10">
    <property type="entry name" value="Transferase(Phosphotransferase) domain 1"/>
    <property type="match status" value="1"/>
</dbReference>
<dbReference type="SMART" id="SM00220">
    <property type="entry name" value="S_TKc"/>
    <property type="match status" value="1"/>
</dbReference>
<dbReference type="SUPFAM" id="SSF56112">
    <property type="entry name" value="Protein kinase-like (PK-like)"/>
    <property type="match status" value="1"/>
</dbReference>
<sequence length="438" mass="51213">MNGRKKYIGESYSFYRKNRPIGRGGNGAVYEVELLSDNGLGVPMVAKFFEYEGTDKEKRYKRFKNEIIALNELKDIDGIMQVLDKKCPQDIPRTMDEAWYLMPKAKPYKLTHSPNIYIKIVDMLQLARIIQCIHERNGAHRDIKPENILILGNRLVLSDFGLYWGIEEERLTEFNERIGPYKIMPPELENVQTDLDLDFRPSDVYLFAKVLWMTLKGDNIGFRGQYQRGDVQIFLNKENFGDVITLEPIHKLIEQATFEDMNKRISIHQCIDYLELQRNLLDERERELLSNELVSRLLYDEHSKMIIERTKPDELIYEDKGTIFSMLRGVVPISKIMVKSLNDEQKTKQIQLTDFQVGSGGICKMLYFNNGIKVKEYIMKINKMTYSHLNLDIVLELNDIDSVDKEYVAYSETVRGFGNMYPKIYFSSDEKIIITKVK</sequence>
<evidence type="ECO:0000313" key="4">
    <source>
        <dbReference type="Proteomes" id="UP001198893"/>
    </source>
</evidence>
<dbReference type="Gene3D" id="3.30.200.20">
    <property type="entry name" value="Phosphorylase Kinase, domain 1"/>
    <property type="match status" value="1"/>
</dbReference>
<dbReference type="InterPro" id="IPR017441">
    <property type="entry name" value="Protein_kinase_ATP_BS"/>
</dbReference>
<dbReference type="PROSITE" id="PS00107">
    <property type="entry name" value="PROTEIN_KINASE_ATP"/>
    <property type="match status" value="1"/>
</dbReference>
<feature type="domain" description="Protein kinase" evidence="2">
    <location>
        <begin position="15"/>
        <end position="276"/>
    </location>
</feature>
<keyword evidence="3" id="KW-0418">Kinase</keyword>
<evidence type="ECO:0000313" key="3">
    <source>
        <dbReference type="EMBL" id="MCC2242030.1"/>
    </source>
</evidence>
<gene>
    <name evidence="3" type="ORF">LKD47_06915</name>
</gene>
<organism evidence="3 4">
    <name type="scientific">Roseburia amylophila</name>
    <dbReference type="NCBI Taxonomy" id="2981794"/>
    <lineage>
        <taxon>Bacteria</taxon>
        <taxon>Bacillati</taxon>
        <taxon>Bacillota</taxon>
        <taxon>Clostridia</taxon>
        <taxon>Lachnospirales</taxon>
        <taxon>Lachnospiraceae</taxon>
        <taxon>Roseburia</taxon>
    </lineage>
</organism>
<keyword evidence="1" id="KW-0067">ATP-binding</keyword>
<comment type="caution">
    <text evidence="3">The sequence shown here is derived from an EMBL/GenBank/DDBJ whole genome shotgun (WGS) entry which is preliminary data.</text>
</comment>
<evidence type="ECO:0000259" key="2">
    <source>
        <dbReference type="PROSITE" id="PS50011"/>
    </source>
</evidence>
<evidence type="ECO:0000256" key="1">
    <source>
        <dbReference type="PROSITE-ProRule" id="PRU10141"/>
    </source>
</evidence>
<dbReference type="GO" id="GO:0005737">
    <property type="term" value="C:cytoplasm"/>
    <property type="evidence" value="ECO:0007669"/>
    <property type="project" value="TreeGrafter"/>
</dbReference>
<dbReference type="GO" id="GO:0004674">
    <property type="term" value="F:protein serine/threonine kinase activity"/>
    <property type="evidence" value="ECO:0007669"/>
    <property type="project" value="TreeGrafter"/>
</dbReference>
<dbReference type="Pfam" id="PF00069">
    <property type="entry name" value="Pkinase"/>
    <property type="match status" value="1"/>
</dbReference>
<dbReference type="Proteomes" id="UP001198893">
    <property type="component" value="Unassembled WGS sequence"/>
</dbReference>
<feature type="binding site" evidence="1">
    <location>
        <position position="47"/>
    </location>
    <ligand>
        <name>ATP</name>
        <dbReference type="ChEBI" id="CHEBI:30616"/>
    </ligand>
</feature>
<dbReference type="InterPro" id="IPR011009">
    <property type="entry name" value="Kinase-like_dom_sf"/>
</dbReference>
<dbReference type="PANTHER" id="PTHR44167:SF18">
    <property type="entry name" value="PROTEIN KINASE DOMAIN-CONTAINING PROTEIN"/>
    <property type="match status" value="1"/>
</dbReference>
<dbReference type="InterPro" id="IPR000719">
    <property type="entry name" value="Prot_kinase_dom"/>
</dbReference>
<reference evidence="3" key="1">
    <citation type="submission" date="2021-10" db="EMBL/GenBank/DDBJ databases">
        <title>Anaerobic single-cell dispensing facilitates the cultivation of human gut bacteria.</title>
        <authorList>
            <person name="Afrizal A."/>
        </authorList>
    </citation>
    <scope>NUCLEOTIDE SEQUENCE</scope>
    <source>
        <strain evidence="3">CLA-AA-H204</strain>
    </source>
</reference>
<dbReference type="AlphaFoldDB" id="A0AAW4WB76"/>
<dbReference type="EMBL" id="JAJEQW010000006">
    <property type="protein sequence ID" value="MCC2242030.1"/>
    <property type="molecule type" value="Genomic_DNA"/>
</dbReference>
<dbReference type="PROSITE" id="PS50011">
    <property type="entry name" value="PROTEIN_KINASE_DOM"/>
    <property type="match status" value="1"/>
</dbReference>
<dbReference type="PANTHER" id="PTHR44167">
    <property type="entry name" value="OVARIAN-SPECIFIC SERINE/THREONINE-PROTEIN KINASE LOK-RELATED"/>
    <property type="match status" value="1"/>
</dbReference>
<keyword evidence="1" id="KW-0547">Nucleotide-binding</keyword>
<accession>A0AAW4WB76</accession>
<name>A0AAW4WB76_9FIRM</name>
<keyword evidence="3" id="KW-0808">Transferase</keyword>
<protein>
    <submittedName>
        <fullName evidence="3">Protein kinase</fullName>
    </submittedName>
</protein>